<dbReference type="InterPro" id="IPR013785">
    <property type="entry name" value="Aldolase_TIM"/>
</dbReference>
<organism evidence="3 4">
    <name type="scientific">Pseudobutyrivibrio xylanivorans</name>
    <dbReference type="NCBI Taxonomy" id="185007"/>
    <lineage>
        <taxon>Bacteria</taxon>
        <taxon>Bacillati</taxon>
        <taxon>Bacillota</taxon>
        <taxon>Clostridia</taxon>
        <taxon>Lachnospirales</taxon>
        <taxon>Lachnospiraceae</taxon>
        <taxon>Pseudobutyrivibrio</taxon>
    </lineage>
</organism>
<feature type="domain" description="Glycoside-hydrolase family GH114 TIM-barrel" evidence="2">
    <location>
        <begin position="51"/>
        <end position="273"/>
    </location>
</feature>
<protein>
    <submittedName>
        <fullName evidence="3">Endo-alpha-1,4-polygalactosaminidase</fullName>
    </submittedName>
</protein>
<keyword evidence="1" id="KW-0732">Signal</keyword>
<dbReference type="InterPro" id="IPR016062">
    <property type="entry name" value="TM1410-rel"/>
</dbReference>
<dbReference type="PRINTS" id="PR01545">
    <property type="entry name" value="THEMAYE10DUF"/>
</dbReference>
<evidence type="ECO:0000313" key="3">
    <source>
        <dbReference type="EMBL" id="QFJ54257.1"/>
    </source>
</evidence>
<dbReference type="Pfam" id="PF03537">
    <property type="entry name" value="Glyco_hydro_114"/>
    <property type="match status" value="1"/>
</dbReference>
<dbReference type="OrthoDB" id="10730at2"/>
<gene>
    <name evidence="3" type="primary">pga114A</name>
    <name evidence="3" type="ORF">FXF36_04985</name>
</gene>
<dbReference type="AlphaFoldDB" id="A0A5P6VNW1"/>
<evidence type="ECO:0000259" key="2">
    <source>
        <dbReference type="Pfam" id="PF03537"/>
    </source>
</evidence>
<dbReference type="PANTHER" id="PTHR35882">
    <property type="entry name" value="PELA"/>
    <property type="match status" value="1"/>
</dbReference>
<dbReference type="KEGG" id="pxv:FXF36_04985"/>
<evidence type="ECO:0000256" key="1">
    <source>
        <dbReference type="SAM" id="SignalP"/>
    </source>
</evidence>
<dbReference type="RefSeq" id="WP_151622752.1">
    <property type="nucleotide sequence ID" value="NZ_CP043028.1"/>
</dbReference>
<dbReference type="Gene3D" id="3.20.20.70">
    <property type="entry name" value="Aldolase class I"/>
    <property type="match status" value="1"/>
</dbReference>
<dbReference type="InterPro" id="IPR017853">
    <property type="entry name" value="GH"/>
</dbReference>
<dbReference type="Proteomes" id="UP000327030">
    <property type="component" value="Chromosome 1"/>
</dbReference>
<dbReference type="PANTHER" id="PTHR35882:SF2">
    <property type="entry name" value="PELA"/>
    <property type="match status" value="1"/>
</dbReference>
<proteinExistence type="predicted"/>
<dbReference type="EMBL" id="CP043028">
    <property type="protein sequence ID" value="QFJ54257.1"/>
    <property type="molecule type" value="Genomic_DNA"/>
</dbReference>
<accession>A0A5P6VNW1</accession>
<sequence length="275" mass="31470">MIQKKMMKRIVLSILSMIIIIGANACGAPPKEAYGVYLSDSYDELPFKVSCETLVIDAQYYTAEEIATLKETNDMVISYLNIGSIENFRDYYSNYESLILGPYENWEEEYWINLADKSWQDFVVNNLATSLIDKGIDGFFIDNTDVYYNFTSQELFDGITKILTALKSKGLLVYINGGDTYVTKYLEENGSLDAILDGVNQESVFTSINWDDNTFNENDEEIKKYYVEYLSSVVADRKQVFLLEYTNDSELAQKVKTEGEKLGYKVYVSDSIELD</sequence>
<dbReference type="InterPro" id="IPR004352">
    <property type="entry name" value="GH114_TIM-barrel"/>
</dbReference>
<name>A0A5P6VNW1_PSEXY</name>
<feature type="signal peptide" evidence="1">
    <location>
        <begin position="1"/>
        <end position="25"/>
    </location>
</feature>
<feature type="chain" id="PRO_5038677441" evidence="1">
    <location>
        <begin position="26"/>
        <end position="275"/>
    </location>
</feature>
<reference evidence="4" key="1">
    <citation type="submission" date="2019-08" db="EMBL/GenBank/DDBJ databases">
        <title>Complete Genome Sequence of the Polysaccharide-Degrading Rumen Bacterium Pseudobutyrivibrio xylanivorans MA3014.</title>
        <authorList>
            <person name="Palevich N."/>
            <person name="Maclean P.H."/>
            <person name="Kelly W.J."/>
            <person name="Leahy S.C."/>
            <person name="Rakonjac J."/>
            <person name="Attwood G.T."/>
        </authorList>
    </citation>
    <scope>NUCLEOTIDE SEQUENCE [LARGE SCALE GENOMIC DNA]</scope>
    <source>
        <strain evidence="4">MA3014</strain>
    </source>
</reference>
<evidence type="ECO:0000313" key="4">
    <source>
        <dbReference type="Proteomes" id="UP000327030"/>
    </source>
</evidence>
<dbReference type="SUPFAM" id="SSF51445">
    <property type="entry name" value="(Trans)glycosidases"/>
    <property type="match status" value="1"/>
</dbReference>